<dbReference type="GeneID" id="83219633"/>
<organism evidence="2 3">
    <name type="scientific">Lichtheimia ornata</name>
    <dbReference type="NCBI Taxonomy" id="688661"/>
    <lineage>
        <taxon>Eukaryota</taxon>
        <taxon>Fungi</taxon>
        <taxon>Fungi incertae sedis</taxon>
        <taxon>Mucoromycota</taxon>
        <taxon>Mucoromycotina</taxon>
        <taxon>Mucoromycetes</taxon>
        <taxon>Mucorales</taxon>
        <taxon>Lichtheimiaceae</taxon>
        <taxon>Lichtheimia</taxon>
    </lineage>
</organism>
<evidence type="ECO:0000313" key="3">
    <source>
        <dbReference type="Proteomes" id="UP001234581"/>
    </source>
</evidence>
<feature type="region of interest" description="Disordered" evidence="1">
    <location>
        <begin position="28"/>
        <end position="61"/>
    </location>
</feature>
<accession>A0AAD7US58</accession>
<proteinExistence type="predicted"/>
<keyword evidence="3" id="KW-1185">Reference proteome</keyword>
<dbReference type="RefSeq" id="XP_058337055.1">
    <property type="nucleotide sequence ID" value="XM_058492192.1"/>
</dbReference>
<sequence length="81" mass="9314">MEQGQQGQQRRAPTMEEQMMLLMKAGMQQLLQQQQSNQQNDNFTRPKLPEPDTYQGDRSPGAVESWIRTGMTFWAVHFGGT</sequence>
<dbReference type="AlphaFoldDB" id="A0AAD7US58"/>
<protein>
    <submittedName>
        <fullName evidence="2">Uncharacterized protein</fullName>
    </submittedName>
</protein>
<reference evidence="2 3" key="1">
    <citation type="submission" date="2023-03" db="EMBL/GenBank/DDBJ databases">
        <title>Genome sequence of Lichtheimia ornata CBS 291.66.</title>
        <authorList>
            <person name="Mohabir J.T."/>
            <person name="Shea T.P."/>
            <person name="Kurbessoian T."/>
            <person name="Berby B."/>
            <person name="Fontaine J."/>
            <person name="Livny J."/>
            <person name="Gnirke A."/>
            <person name="Stajich J.E."/>
            <person name="Cuomo C.A."/>
        </authorList>
    </citation>
    <scope>NUCLEOTIDE SEQUENCE [LARGE SCALE GENOMIC DNA]</scope>
    <source>
        <strain evidence="2">CBS 291.66</strain>
    </source>
</reference>
<name>A0AAD7US58_9FUNG</name>
<dbReference type="EMBL" id="JARTCD010000117">
    <property type="protein sequence ID" value="KAJ8652141.1"/>
    <property type="molecule type" value="Genomic_DNA"/>
</dbReference>
<evidence type="ECO:0000313" key="2">
    <source>
        <dbReference type="EMBL" id="KAJ8652141.1"/>
    </source>
</evidence>
<evidence type="ECO:0000256" key="1">
    <source>
        <dbReference type="SAM" id="MobiDB-lite"/>
    </source>
</evidence>
<comment type="caution">
    <text evidence="2">The sequence shown here is derived from an EMBL/GenBank/DDBJ whole genome shotgun (WGS) entry which is preliminary data.</text>
</comment>
<feature type="compositionally biased region" description="Low complexity" evidence="1">
    <location>
        <begin position="28"/>
        <end position="39"/>
    </location>
</feature>
<dbReference type="Proteomes" id="UP001234581">
    <property type="component" value="Unassembled WGS sequence"/>
</dbReference>
<gene>
    <name evidence="2" type="ORF">O0I10_012249</name>
</gene>